<dbReference type="InterPro" id="IPR019775">
    <property type="entry name" value="WD40_repeat_CS"/>
</dbReference>
<dbReference type="InterPro" id="IPR020472">
    <property type="entry name" value="WD40_PAC1"/>
</dbReference>
<evidence type="ECO:0000256" key="2">
    <source>
        <dbReference type="ARBA" id="ARBA00022737"/>
    </source>
</evidence>
<keyword evidence="1 3" id="KW-0853">WD repeat</keyword>
<name>A0A2U1JCP6_SMIAN</name>
<dbReference type="SMART" id="SM00320">
    <property type="entry name" value="WD40"/>
    <property type="match status" value="7"/>
</dbReference>
<dbReference type="InterPro" id="IPR051510">
    <property type="entry name" value="SKI8"/>
</dbReference>
<dbReference type="PRINTS" id="PR00320">
    <property type="entry name" value="GPROTEINBRPT"/>
</dbReference>
<dbReference type="CDD" id="cd00200">
    <property type="entry name" value="WD40"/>
    <property type="match status" value="1"/>
</dbReference>
<dbReference type="InterPro" id="IPR015943">
    <property type="entry name" value="WD40/YVTN_repeat-like_dom_sf"/>
</dbReference>
<protein>
    <submittedName>
        <fullName evidence="5">Uncharacterized protein</fullName>
    </submittedName>
</protein>
<evidence type="ECO:0000313" key="4">
    <source>
        <dbReference type="EMBL" id="PWA00215.1"/>
    </source>
</evidence>
<sequence length="312" mass="34677">MSTIFSVQKNIQNAHEDSIWNVIWSPLTNKIITSSVDETIKIWNGESLQLEGVLKGLDFAIISIDLSKKEDKILSTTMGHFIEVWDIESSNVLKRINAGPINAWNGRFVNNDELVICGSDKGTLSIWNLDLADNKTLKNKNDIPVSILDTTKKEMITALSTDSLQEMVVAGSESGSLYIFDLETSQAIGEFTAHSDTIRKISHAQNNDVICSCSDDKRMLIYDPRYKTTVMSFQEHEGWVMSTSFGSKDTTLSSASADGTVKLWDLRNKGCFETFSAHSSEVWDVSWENSENPKLVSVGDDKTVQIYAPASS</sequence>
<feature type="repeat" description="WD" evidence="3">
    <location>
        <begin position="12"/>
        <end position="44"/>
    </location>
</feature>
<dbReference type="AlphaFoldDB" id="A0A2U1JCP6"/>
<evidence type="ECO:0000313" key="6">
    <source>
        <dbReference type="Proteomes" id="UP000245591"/>
    </source>
</evidence>
<evidence type="ECO:0000256" key="1">
    <source>
        <dbReference type="ARBA" id="ARBA00022574"/>
    </source>
</evidence>
<feature type="repeat" description="WD" evidence="3">
    <location>
        <begin position="233"/>
        <end position="274"/>
    </location>
</feature>
<dbReference type="Pfam" id="PF00400">
    <property type="entry name" value="WD40"/>
    <property type="match status" value="4"/>
</dbReference>
<gene>
    <name evidence="5" type="ORF">BB558_001097</name>
    <name evidence="4" type="ORF">BB558_003743</name>
</gene>
<dbReference type="PROSITE" id="PS50082">
    <property type="entry name" value="WD_REPEATS_2"/>
    <property type="match status" value="3"/>
</dbReference>
<evidence type="ECO:0000313" key="5">
    <source>
        <dbReference type="EMBL" id="PWA02758.1"/>
    </source>
</evidence>
<dbReference type="InterPro" id="IPR036322">
    <property type="entry name" value="WD40_repeat_dom_sf"/>
</dbReference>
<dbReference type="EMBL" id="MBFU01000352">
    <property type="protein sequence ID" value="PWA00215.1"/>
    <property type="molecule type" value="Genomic_DNA"/>
</dbReference>
<dbReference type="PANTHER" id="PTHR44090">
    <property type="entry name" value="WD REPEAT-CONTAINING PROTEIN 61"/>
    <property type="match status" value="1"/>
</dbReference>
<organism evidence="5 6">
    <name type="scientific">Smittium angustum</name>
    <dbReference type="NCBI Taxonomy" id="133377"/>
    <lineage>
        <taxon>Eukaryota</taxon>
        <taxon>Fungi</taxon>
        <taxon>Fungi incertae sedis</taxon>
        <taxon>Zoopagomycota</taxon>
        <taxon>Kickxellomycotina</taxon>
        <taxon>Harpellomycetes</taxon>
        <taxon>Harpellales</taxon>
        <taxon>Legeriomycetaceae</taxon>
        <taxon>Smittium</taxon>
    </lineage>
</organism>
<reference evidence="5 6" key="1">
    <citation type="journal article" date="2018" name="MBio">
        <title>Comparative Genomics Reveals the Core Gene Toolbox for the Fungus-Insect Symbiosis.</title>
        <authorList>
            <person name="Wang Y."/>
            <person name="Stata M."/>
            <person name="Wang W."/>
            <person name="Stajich J.E."/>
            <person name="White M.M."/>
            <person name="Moncalvo J.M."/>
        </authorList>
    </citation>
    <scope>NUCLEOTIDE SEQUENCE [LARGE SCALE GENOMIC DNA]</scope>
    <source>
        <strain evidence="5 6">AUS-126-30</strain>
    </source>
</reference>
<dbReference type="InterPro" id="IPR001680">
    <property type="entry name" value="WD40_rpt"/>
</dbReference>
<comment type="caution">
    <text evidence="5">The sequence shown here is derived from an EMBL/GenBank/DDBJ whole genome shotgun (WGS) entry which is preliminary data.</text>
</comment>
<dbReference type="Gene3D" id="2.130.10.10">
    <property type="entry name" value="YVTN repeat-like/Quinoprotein amine dehydrogenase"/>
    <property type="match status" value="1"/>
</dbReference>
<accession>A0A2U1JCP6</accession>
<dbReference type="EMBL" id="MBFU01000057">
    <property type="protein sequence ID" value="PWA02758.1"/>
    <property type="molecule type" value="Genomic_DNA"/>
</dbReference>
<evidence type="ECO:0000256" key="3">
    <source>
        <dbReference type="PROSITE-ProRule" id="PRU00221"/>
    </source>
</evidence>
<dbReference type="GO" id="GO:0016593">
    <property type="term" value="C:Cdc73/Paf1 complex"/>
    <property type="evidence" value="ECO:0007669"/>
    <property type="project" value="TreeGrafter"/>
</dbReference>
<dbReference type="Proteomes" id="UP000245591">
    <property type="component" value="Unassembled WGS sequence"/>
</dbReference>
<keyword evidence="2" id="KW-0677">Repeat</keyword>
<proteinExistence type="predicted"/>
<dbReference type="PANTHER" id="PTHR44090:SF1">
    <property type="entry name" value="SUPERKILLER COMPLEX PROTEIN 8"/>
    <property type="match status" value="1"/>
</dbReference>
<feature type="repeat" description="WD" evidence="3">
    <location>
        <begin position="275"/>
        <end position="312"/>
    </location>
</feature>
<dbReference type="SUPFAM" id="SSF50978">
    <property type="entry name" value="WD40 repeat-like"/>
    <property type="match status" value="1"/>
</dbReference>
<keyword evidence="6" id="KW-1185">Reference proteome</keyword>
<dbReference type="PROSITE" id="PS50294">
    <property type="entry name" value="WD_REPEATS_REGION"/>
    <property type="match status" value="3"/>
</dbReference>
<dbReference type="PROSITE" id="PS00678">
    <property type="entry name" value="WD_REPEATS_1"/>
    <property type="match status" value="1"/>
</dbReference>